<dbReference type="Pfam" id="PF15869">
    <property type="entry name" value="TolB_like"/>
    <property type="match status" value="1"/>
</dbReference>
<dbReference type="OrthoDB" id="1047112at2"/>
<sequence>MRKVLLYVSFVTALVSCNNEKSTPRWEEKHNTREFGAVISMETYPVVVDEFMNIKEWCIVDTMLICKNDGGEPFYYVFNTNDFRVTGKFGRKGNGENEWISPHLIPITDTAYTVIDNFRWGIYDVTKVDSSYVIQKKKNMGVQMPLNSPKFVSYSTFGNISYSPREIVWEITDIENLSCSDSIVFFDESKGGNSMLYNFSYDVAFGHAVFAYLYQDGFMIASLSDGRHVIPELAVKGDGEERMKDGGYYTDVVCGKKCFYVLSQGDVETSGLSGASFIEVYDYEGNPMKKINLDIIASHMVYDKINKRVIFSPSMDNDLHVLDYEFE</sequence>
<reference evidence="1 2" key="1">
    <citation type="submission" date="2011-02" db="EMBL/GenBank/DDBJ databases">
        <authorList>
            <person name="Weinstock G."/>
            <person name="Sodergren E."/>
            <person name="Clifton S."/>
            <person name="Fulton L."/>
            <person name="Fulton B."/>
            <person name="Courtney L."/>
            <person name="Fronick C."/>
            <person name="Harrison M."/>
            <person name="Strong C."/>
            <person name="Farmer C."/>
            <person name="Delahaunty K."/>
            <person name="Markovic C."/>
            <person name="Hall O."/>
            <person name="Minx P."/>
            <person name="Tomlinson C."/>
            <person name="Mitreva M."/>
            <person name="Hou S."/>
            <person name="Chen J."/>
            <person name="Wollam A."/>
            <person name="Pepin K.H."/>
            <person name="Johnson M."/>
            <person name="Bhonagiri V."/>
            <person name="Zhang X."/>
            <person name="Suruliraj S."/>
            <person name="Warren W."/>
            <person name="Chinwalla A."/>
            <person name="Mardis E.R."/>
            <person name="Wilson R.K."/>
        </authorList>
    </citation>
    <scope>NUCLEOTIDE SEQUENCE [LARGE SCALE GENOMIC DNA]</scope>
    <source>
        <strain evidence="1 2">YIT 11841</strain>
    </source>
</reference>
<dbReference type="Proteomes" id="UP000005546">
    <property type="component" value="Unassembled WGS sequence"/>
</dbReference>
<dbReference type="HOGENOM" id="CLU_849524_0_0_10"/>
<protein>
    <submittedName>
        <fullName evidence="1">Conserved domain protein</fullName>
    </submittedName>
</protein>
<accession>F3QQF3</accession>
<name>F3QQF3_9BACT</name>
<evidence type="ECO:0000313" key="2">
    <source>
        <dbReference type="Proteomes" id="UP000005546"/>
    </source>
</evidence>
<dbReference type="EMBL" id="AFBR01000008">
    <property type="protein sequence ID" value="EGG57444.1"/>
    <property type="molecule type" value="Genomic_DNA"/>
</dbReference>
<dbReference type="AlphaFoldDB" id="F3QQF3"/>
<comment type="caution">
    <text evidence="1">The sequence shown here is derived from an EMBL/GenBank/DDBJ whole genome shotgun (WGS) entry which is preliminary data.</text>
</comment>
<gene>
    <name evidence="1" type="ORF">HMPREF9442_00391</name>
</gene>
<proteinExistence type="predicted"/>
<dbReference type="RefSeq" id="WP_008624607.1">
    <property type="nucleotide sequence ID" value="NZ_GL883812.1"/>
</dbReference>
<organism evidence="1 2">
    <name type="scientific">Paraprevotella xylaniphila YIT 11841</name>
    <dbReference type="NCBI Taxonomy" id="762982"/>
    <lineage>
        <taxon>Bacteria</taxon>
        <taxon>Pseudomonadati</taxon>
        <taxon>Bacteroidota</taxon>
        <taxon>Bacteroidia</taxon>
        <taxon>Bacteroidales</taxon>
        <taxon>Prevotellaceae</taxon>
        <taxon>Paraprevotella</taxon>
    </lineage>
</organism>
<dbReference type="eggNOG" id="ENOG5033D3C">
    <property type="taxonomic scope" value="Bacteria"/>
</dbReference>
<keyword evidence="2" id="KW-1185">Reference proteome</keyword>
<evidence type="ECO:0000313" key="1">
    <source>
        <dbReference type="EMBL" id="EGG57444.1"/>
    </source>
</evidence>
<dbReference type="PROSITE" id="PS51257">
    <property type="entry name" value="PROKAR_LIPOPROTEIN"/>
    <property type="match status" value="1"/>
</dbReference>